<proteinExistence type="predicted"/>
<reference evidence="3 5" key="1">
    <citation type="submission" date="2016-10" db="EMBL/GenBank/DDBJ databases">
        <authorList>
            <person name="Varghese N."/>
            <person name="Submissions S."/>
        </authorList>
    </citation>
    <scope>NUCLEOTIDE SEQUENCE [LARGE SCALE GENOMIC DNA]</scope>
    <source>
        <strain evidence="3 5">CGMCC 1.7071</strain>
    </source>
</reference>
<evidence type="ECO:0000313" key="4">
    <source>
        <dbReference type="Proteomes" id="UP000183063"/>
    </source>
</evidence>
<dbReference type="Proteomes" id="UP000183063">
    <property type="component" value="Unassembled WGS sequence"/>
</dbReference>
<reference evidence="4" key="3">
    <citation type="submission" date="2016-10" db="EMBL/GenBank/DDBJ databases">
        <authorList>
            <person name="Wibberg D."/>
        </authorList>
    </citation>
    <scope>NUCLEOTIDE SEQUENCE [LARGE SCALE GENOMIC DNA]</scope>
</reference>
<reference evidence="2" key="2">
    <citation type="submission" date="2016-10" db="EMBL/GenBank/DDBJ databases">
        <authorList>
            <person name="de Groot N.N."/>
        </authorList>
    </citation>
    <scope>NUCLEOTIDE SEQUENCE [LARGE SCALE GENOMIC DNA]</scope>
    <source>
        <strain evidence="2">CCBAU85039</strain>
    </source>
</reference>
<dbReference type="InterPro" id="IPR041657">
    <property type="entry name" value="HTH_17"/>
</dbReference>
<dbReference type="EMBL" id="FOCV01000008">
    <property type="protein sequence ID" value="SEN84063.1"/>
    <property type="molecule type" value="Genomic_DNA"/>
</dbReference>
<protein>
    <submittedName>
        <fullName evidence="3">DNA binding domain-containing protein, excisionase family</fullName>
    </submittedName>
    <submittedName>
        <fullName evidence="2">Helix-turn-helix domain protein</fullName>
    </submittedName>
</protein>
<dbReference type="EMBL" id="FNXB01000010">
    <property type="protein sequence ID" value="SEH79449.1"/>
    <property type="molecule type" value="Genomic_DNA"/>
</dbReference>
<evidence type="ECO:0000313" key="2">
    <source>
        <dbReference type="EMBL" id="SEH79449.1"/>
    </source>
</evidence>
<evidence type="ECO:0000259" key="1">
    <source>
        <dbReference type="Pfam" id="PF12728"/>
    </source>
</evidence>
<name>A0A1H8JTI7_9HYPH</name>
<organism evidence="2 4">
    <name type="scientific">Rhizobium tibeticum</name>
    <dbReference type="NCBI Taxonomy" id="501024"/>
    <lineage>
        <taxon>Bacteria</taxon>
        <taxon>Pseudomonadati</taxon>
        <taxon>Pseudomonadota</taxon>
        <taxon>Alphaproteobacteria</taxon>
        <taxon>Hyphomicrobiales</taxon>
        <taxon>Rhizobiaceae</taxon>
        <taxon>Rhizobium/Agrobacterium group</taxon>
        <taxon>Rhizobium</taxon>
    </lineage>
</organism>
<dbReference type="STRING" id="501024.RTCCBAU85039_2403"/>
<accession>A0A1H8JTI7</accession>
<dbReference type="OrthoDB" id="8404072at2"/>
<gene>
    <name evidence="2" type="ORF">RTCCBAU85039_2403</name>
    <name evidence="3" type="ORF">SAMN05216228_100855</name>
</gene>
<dbReference type="Proteomes" id="UP000198939">
    <property type="component" value="Unassembled WGS sequence"/>
</dbReference>
<feature type="domain" description="Helix-turn-helix" evidence="1">
    <location>
        <begin position="6"/>
        <end position="53"/>
    </location>
</feature>
<dbReference type="Pfam" id="PF12728">
    <property type="entry name" value="HTH_17"/>
    <property type="match status" value="1"/>
</dbReference>
<evidence type="ECO:0000313" key="3">
    <source>
        <dbReference type="EMBL" id="SEN84063.1"/>
    </source>
</evidence>
<dbReference type="AlphaFoldDB" id="A0A1H8JTI7"/>
<evidence type="ECO:0000313" key="5">
    <source>
        <dbReference type="Proteomes" id="UP000198939"/>
    </source>
</evidence>
<sequence>MTQQRFLTEPEVAAILRCSREKIKRLRLAGKLAYLPGRPVLIDEADLASYIEAEKARIAAKAEAAKPRPRLTETDARKWALEQVLLRRGRRKP</sequence>
<keyword evidence="5" id="KW-1185">Reference proteome</keyword>